<reference evidence="8" key="1">
    <citation type="submission" date="2012-06" db="EMBL/GenBank/DDBJ databases">
        <title>Complete sequence of chromosome of Desulfomonile tiedjei DSM 6799.</title>
        <authorList>
            <person name="Lucas S."/>
            <person name="Copeland A."/>
            <person name="Lapidus A."/>
            <person name="Glavina del Rio T."/>
            <person name="Dalin E."/>
            <person name="Tice H."/>
            <person name="Bruce D."/>
            <person name="Goodwin L."/>
            <person name="Pitluck S."/>
            <person name="Peters L."/>
            <person name="Ovchinnikova G."/>
            <person name="Zeytun A."/>
            <person name="Lu M."/>
            <person name="Kyrpides N."/>
            <person name="Mavromatis K."/>
            <person name="Ivanova N."/>
            <person name="Brettin T."/>
            <person name="Detter J.C."/>
            <person name="Han C."/>
            <person name="Larimer F."/>
            <person name="Land M."/>
            <person name="Hauser L."/>
            <person name="Markowitz V."/>
            <person name="Cheng J.-F."/>
            <person name="Hugenholtz P."/>
            <person name="Woyke T."/>
            <person name="Wu D."/>
            <person name="Spring S."/>
            <person name="Schroeder M."/>
            <person name="Brambilla E."/>
            <person name="Klenk H.-P."/>
            <person name="Eisen J.A."/>
        </authorList>
    </citation>
    <scope>NUCLEOTIDE SEQUENCE [LARGE SCALE GENOMIC DNA]</scope>
    <source>
        <strain evidence="8">ATCC 49306 / DSM 6799 / DCB-1</strain>
    </source>
</reference>
<evidence type="ECO:0000256" key="2">
    <source>
        <dbReference type="ARBA" id="ARBA00022759"/>
    </source>
</evidence>
<evidence type="ECO:0000256" key="3">
    <source>
        <dbReference type="ARBA" id="ARBA00022801"/>
    </source>
</evidence>
<sequence length="228" mass="25272">MKRLLLVVLLFGLMGMSDMAQPTEIWWGEFVRAIDGNLIVAKPIGYNLEETIRLSGIDAPEMGERLGREAQQFITEKLKGKQIAVDTQVGSPDFFGRILGVVYYLQPGKVTADAFKNLNAELLSAGLAYWDQMRSPMSYAYEEAQNNARLASKGIWGTLDRSDTRLSSAEEPGWYVIKDSGGNYDIMSFEQLPKVVSGPFESREAADNARLAASEDRNRLQAGAEPPQ</sequence>
<evidence type="ECO:0000256" key="5">
    <source>
        <dbReference type="SAM" id="SignalP"/>
    </source>
</evidence>
<dbReference type="SMART" id="SM00318">
    <property type="entry name" value="SNc"/>
    <property type="match status" value="1"/>
</dbReference>
<dbReference type="Pfam" id="PF00565">
    <property type="entry name" value="SNase"/>
    <property type="match status" value="1"/>
</dbReference>
<feature type="compositionally biased region" description="Basic and acidic residues" evidence="4">
    <location>
        <begin position="205"/>
        <end position="219"/>
    </location>
</feature>
<keyword evidence="8" id="KW-1185">Reference proteome</keyword>
<dbReference type="InterPro" id="IPR035437">
    <property type="entry name" value="SNase_OB-fold_sf"/>
</dbReference>
<keyword evidence="1" id="KW-0540">Nuclease</keyword>
<dbReference type="GO" id="GO:0004519">
    <property type="term" value="F:endonuclease activity"/>
    <property type="evidence" value="ECO:0007669"/>
    <property type="project" value="UniProtKB-KW"/>
</dbReference>
<evidence type="ECO:0000256" key="1">
    <source>
        <dbReference type="ARBA" id="ARBA00022722"/>
    </source>
</evidence>
<dbReference type="GO" id="GO:0016787">
    <property type="term" value="F:hydrolase activity"/>
    <property type="evidence" value="ECO:0007669"/>
    <property type="project" value="UniProtKB-KW"/>
</dbReference>
<accession>I4C3J1</accession>
<keyword evidence="5" id="KW-0732">Signal</keyword>
<evidence type="ECO:0000313" key="7">
    <source>
        <dbReference type="EMBL" id="AFM24132.1"/>
    </source>
</evidence>
<organism evidence="7 8">
    <name type="scientific">Desulfomonile tiedjei (strain ATCC 49306 / DSM 6799 / DCB-1)</name>
    <dbReference type="NCBI Taxonomy" id="706587"/>
    <lineage>
        <taxon>Bacteria</taxon>
        <taxon>Pseudomonadati</taxon>
        <taxon>Thermodesulfobacteriota</taxon>
        <taxon>Desulfomonilia</taxon>
        <taxon>Desulfomonilales</taxon>
        <taxon>Desulfomonilaceae</taxon>
        <taxon>Desulfomonile</taxon>
    </lineage>
</organism>
<dbReference type="Proteomes" id="UP000006055">
    <property type="component" value="Chromosome"/>
</dbReference>
<evidence type="ECO:0000313" key="8">
    <source>
        <dbReference type="Proteomes" id="UP000006055"/>
    </source>
</evidence>
<feature type="chain" id="PRO_5003687132" evidence="5">
    <location>
        <begin position="21"/>
        <end position="228"/>
    </location>
</feature>
<dbReference type="SUPFAM" id="SSF50199">
    <property type="entry name" value="Staphylococcal nuclease"/>
    <property type="match status" value="1"/>
</dbReference>
<keyword evidence="2" id="KW-0255">Endonuclease</keyword>
<dbReference type="InterPro" id="IPR016071">
    <property type="entry name" value="Staphylococal_nuclease_OB-fold"/>
</dbReference>
<dbReference type="Gene3D" id="2.40.50.90">
    <property type="match status" value="1"/>
</dbReference>
<dbReference type="EMBL" id="CP003360">
    <property type="protein sequence ID" value="AFM24132.1"/>
    <property type="molecule type" value="Genomic_DNA"/>
</dbReference>
<dbReference type="PANTHER" id="PTHR12302:SF3">
    <property type="entry name" value="SERINE_THREONINE-PROTEIN KINASE 31"/>
    <property type="match status" value="1"/>
</dbReference>
<feature type="signal peptide" evidence="5">
    <location>
        <begin position="1"/>
        <end position="20"/>
    </location>
</feature>
<evidence type="ECO:0000259" key="6">
    <source>
        <dbReference type="PROSITE" id="PS50830"/>
    </source>
</evidence>
<keyword evidence="3" id="KW-0378">Hydrolase</keyword>
<dbReference type="HOGENOM" id="CLU_1213241_0_0_7"/>
<dbReference type="KEGG" id="dti:Desti_1420"/>
<dbReference type="OrthoDB" id="9805504at2"/>
<dbReference type="RefSeq" id="WP_014809282.1">
    <property type="nucleotide sequence ID" value="NC_018025.1"/>
</dbReference>
<name>I4C3J1_DESTA</name>
<dbReference type="PROSITE" id="PS50830">
    <property type="entry name" value="TNASE_3"/>
    <property type="match status" value="1"/>
</dbReference>
<dbReference type="GO" id="GO:0005737">
    <property type="term" value="C:cytoplasm"/>
    <property type="evidence" value="ECO:0007669"/>
    <property type="project" value="TreeGrafter"/>
</dbReference>
<dbReference type="STRING" id="706587.Desti_1420"/>
<dbReference type="eggNOG" id="COG1525">
    <property type="taxonomic scope" value="Bacteria"/>
</dbReference>
<feature type="domain" description="TNase-like" evidence="6">
    <location>
        <begin position="24"/>
        <end position="158"/>
    </location>
</feature>
<dbReference type="AlphaFoldDB" id="I4C3J1"/>
<proteinExistence type="predicted"/>
<gene>
    <name evidence="7" type="ordered locus">Desti_1420</name>
</gene>
<evidence type="ECO:0000256" key="4">
    <source>
        <dbReference type="SAM" id="MobiDB-lite"/>
    </source>
</evidence>
<feature type="region of interest" description="Disordered" evidence="4">
    <location>
        <begin position="205"/>
        <end position="228"/>
    </location>
</feature>
<dbReference type="PANTHER" id="PTHR12302">
    <property type="entry name" value="EBNA2 BINDING PROTEIN P100"/>
    <property type="match status" value="1"/>
</dbReference>
<protein>
    <submittedName>
        <fullName evidence="7">Micrococcal nuclease-like nuclease</fullName>
    </submittedName>
</protein>